<feature type="compositionally biased region" description="Low complexity" evidence="1">
    <location>
        <begin position="28"/>
        <end position="45"/>
    </location>
</feature>
<dbReference type="EMBL" id="CAEZUO010000030">
    <property type="protein sequence ID" value="CAB4603764.1"/>
    <property type="molecule type" value="Genomic_DNA"/>
</dbReference>
<evidence type="ECO:0000256" key="1">
    <source>
        <dbReference type="SAM" id="MobiDB-lite"/>
    </source>
</evidence>
<proteinExistence type="predicted"/>
<evidence type="ECO:0000313" key="4">
    <source>
        <dbReference type="EMBL" id="CAB4930135.1"/>
    </source>
</evidence>
<feature type="region of interest" description="Disordered" evidence="1">
    <location>
        <begin position="28"/>
        <end position="56"/>
    </location>
</feature>
<reference evidence="2" key="1">
    <citation type="submission" date="2020-05" db="EMBL/GenBank/DDBJ databases">
        <authorList>
            <person name="Chiriac C."/>
            <person name="Salcher M."/>
            <person name="Ghai R."/>
            <person name="Kavagutti S V."/>
        </authorList>
    </citation>
    <scope>NUCLEOTIDE SEQUENCE</scope>
</reference>
<gene>
    <name evidence="2" type="ORF">UFOPK1827_00819</name>
    <name evidence="3" type="ORF">UFOPK2000_01371</name>
    <name evidence="4" type="ORF">UFOPK3708_00791</name>
</gene>
<dbReference type="EMBL" id="CAEZVK010000187">
    <property type="protein sequence ID" value="CAB4640718.1"/>
    <property type="molecule type" value="Genomic_DNA"/>
</dbReference>
<dbReference type="EMBL" id="CAFBNA010000037">
    <property type="protein sequence ID" value="CAB4930135.1"/>
    <property type="molecule type" value="Genomic_DNA"/>
</dbReference>
<protein>
    <submittedName>
        <fullName evidence="2">Unannotated protein</fullName>
    </submittedName>
</protein>
<sequence>MRSKNKSAVLAGLLIASFMLVGTACGGSSSNSGSSSDTSAKSETGAKSSGGNGGDASSCADLFNKTEALAAKMDALDTGDMSSDLSAMVKSLESFTSNVPSEIRDDWKTIVSAIKTYADAVSGIDFTNLTDPDTVSKLEKAASAMDDAKFEKASENLDQWSQKNCPSYANK</sequence>
<evidence type="ECO:0000313" key="2">
    <source>
        <dbReference type="EMBL" id="CAB4603764.1"/>
    </source>
</evidence>
<dbReference type="AlphaFoldDB" id="A0A6J6GXI2"/>
<accession>A0A6J6GXI2</accession>
<dbReference type="PROSITE" id="PS51257">
    <property type="entry name" value="PROKAR_LIPOPROTEIN"/>
    <property type="match status" value="1"/>
</dbReference>
<evidence type="ECO:0000313" key="3">
    <source>
        <dbReference type="EMBL" id="CAB4640718.1"/>
    </source>
</evidence>
<organism evidence="2">
    <name type="scientific">freshwater metagenome</name>
    <dbReference type="NCBI Taxonomy" id="449393"/>
    <lineage>
        <taxon>unclassified sequences</taxon>
        <taxon>metagenomes</taxon>
        <taxon>ecological metagenomes</taxon>
    </lineage>
</organism>
<name>A0A6J6GXI2_9ZZZZ</name>